<sequence length="309" mass="35701">MRFEVTILGSNSALPTTKRFPTAQVLNVLERFFLIDCGEGTQIQMKRFRIPMSRINHILISHMHGDHIFGLIGLLSTFSLQGRKSDLHIYGHSKLEKLIRFQFELLETKLGYEIYYHTIFGTEIQTLFEDDSVIVQSFPLKHGVMPCAGFLFKEKERPRTLKTDMINFYNIPIKNRHGIKQGEDFIREDGEVIPNKKLTKNPPKIRRYAFCTDTAYLPKIAPIIESVDLLYHEATFLKSDEKRAKKTYHSTAEQAAKIAKEAKVKKLLIGHFSARFDDLNEHLKEAKKIFPNTALAEDGRKFSVELDRD</sequence>
<keyword evidence="4 8" id="KW-0479">Metal-binding</keyword>
<dbReference type="OrthoDB" id="9800940at2"/>
<comment type="function">
    <text evidence="8">Zinc phosphodiesterase, which displays some tRNA 3'-processing endonuclease activity. Probably involved in tRNA maturation, by removing a 3'-trailer from precursor tRNA.</text>
</comment>
<feature type="binding site" evidence="8">
    <location>
        <position position="62"/>
    </location>
    <ligand>
        <name>Zn(2+)</name>
        <dbReference type="ChEBI" id="CHEBI:29105"/>
        <label>1</label>
        <note>catalytic</note>
    </ligand>
</feature>
<accession>A0A1Y1CQ34</accession>
<evidence type="ECO:0000256" key="8">
    <source>
        <dbReference type="HAMAP-Rule" id="MF_01818"/>
    </source>
</evidence>
<evidence type="ECO:0000256" key="4">
    <source>
        <dbReference type="ARBA" id="ARBA00022723"/>
    </source>
</evidence>
<evidence type="ECO:0000256" key="3">
    <source>
        <dbReference type="ARBA" id="ARBA00022722"/>
    </source>
</evidence>
<keyword evidence="7 8" id="KW-0862">Zinc</keyword>
<comment type="similarity">
    <text evidence="8">Belongs to the RNase Z family.</text>
</comment>
<comment type="catalytic activity">
    <reaction evidence="8">
        <text>Endonucleolytic cleavage of RNA, removing extra 3' nucleotides from tRNA precursor, generating 3' termini of tRNAs. A 3'-hydroxy group is left at the tRNA terminus and a 5'-phosphoryl group is left at the trailer molecule.</text>
        <dbReference type="EC" id="3.1.26.11"/>
    </reaction>
</comment>
<dbReference type="InterPro" id="IPR036866">
    <property type="entry name" value="RibonucZ/Hydroxyglut_hydro"/>
</dbReference>
<dbReference type="PANTHER" id="PTHR46018">
    <property type="entry name" value="ZINC PHOSPHODIESTERASE ELAC PROTEIN 1"/>
    <property type="match status" value="1"/>
</dbReference>
<feature type="binding site" evidence="8">
    <location>
        <position position="213"/>
    </location>
    <ligand>
        <name>Zn(2+)</name>
        <dbReference type="ChEBI" id="CHEBI:29105"/>
        <label>2</label>
        <note>catalytic</note>
    </ligand>
</feature>
<evidence type="ECO:0000256" key="7">
    <source>
        <dbReference type="ARBA" id="ARBA00022833"/>
    </source>
</evidence>
<feature type="binding site" evidence="8">
    <location>
        <position position="64"/>
    </location>
    <ligand>
        <name>Zn(2+)</name>
        <dbReference type="ChEBI" id="CHEBI:29105"/>
        <label>1</label>
        <note>catalytic</note>
    </ligand>
</feature>
<keyword evidence="6 8" id="KW-0378">Hydrolase</keyword>
<evidence type="ECO:0000313" key="11">
    <source>
        <dbReference type="Proteomes" id="UP000218267"/>
    </source>
</evidence>
<proteinExistence type="inferred from homology"/>
<feature type="binding site" evidence="8">
    <location>
        <position position="142"/>
    </location>
    <ligand>
        <name>Zn(2+)</name>
        <dbReference type="ChEBI" id="CHEBI:29105"/>
        <label>1</label>
        <note>catalytic</note>
    </ligand>
</feature>
<dbReference type="GO" id="GO:0008270">
    <property type="term" value="F:zinc ion binding"/>
    <property type="evidence" value="ECO:0007669"/>
    <property type="project" value="UniProtKB-UniRule"/>
</dbReference>
<evidence type="ECO:0000256" key="2">
    <source>
        <dbReference type="ARBA" id="ARBA00022694"/>
    </source>
</evidence>
<feature type="domain" description="Metallo-beta-lactamase" evidence="9">
    <location>
        <begin position="206"/>
        <end position="272"/>
    </location>
</feature>
<dbReference type="Gene3D" id="3.60.15.10">
    <property type="entry name" value="Ribonuclease Z/Hydroxyacylglutathione hydrolase-like"/>
    <property type="match status" value="1"/>
</dbReference>
<dbReference type="CDD" id="cd07717">
    <property type="entry name" value="RNaseZ_ZiPD-like_MBL-fold"/>
    <property type="match status" value="1"/>
</dbReference>
<dbReference type="SUPFAM" id="SSF56281">
    <property type="entry name" value="Metallo-hydrolase/oxidoreductase"/>
    <property type="match status" value="1"/>
</dbReference>
<feature type="binding site" evidence="8">
    <location>
        <position position="66"/>
    </location>
    <ligand>
        <name>Zn(2+)</name>
        <dbReference type="ChEBI" id="CHEBI:29105"/>
        <label>2</label>
        <note>catalytic</note>
    </ligand>
</feature>
<gene>
    <name evidence="8" type="primary">rnz</name>
    <name evidence="10" type="ORF">ALGA_3061</name>
</gene>
<keyword evidence="3 8" id="KW-0540">Nuclease</keyword>
<feature type="active site" description="Proton acceptor" evidence="8">
    <location>
        <position position="66"/>
    </location>
</feature>
<evidence type="ECO:0000256" key="1">
    <source>
        <dbReference type="ARBA" id="ARBA00011738"/>
    </source>
</evidence>
<dbReference type="RefSeq" id="WP_096430697.1">
    <property type="nucleotide sequence ID" value="NZ_AP018042.1"/>
</dbReference>
<dbReference type="EC" id="3.1.26.11" evidence="8"/>
<dbReference type="EMBL" id="AP018042">
    <property type="protein sequence ID" value="BAX81361.1"/>
    <property type="molecule type" value="Genomic_DNA"/>
</dbReference>
<dbReference type="NCBIfam" id="TIGR02651">
    <property type="entry name" value="RNase_Z"/>
    <property type="match status" value="1"/>
</dbReference>
<reference evidence="11" key="2">
    <citation type="journal article" date="2020" name="Antonie Van Leeuwenhoek">
        <title>Labilibaculum antarcticum sp. nov., a novel facultative anaerobic, psychrotorelant bacterium isolated from marine sediment of Antarctica.</title>
        <authorList>
            <person name="Watanabe M."/>
            <person name="Kojima H."/>
            <person name="Fukui M."/>
        </authorList>
    </citation>
    <scope>NUCLEOTIDE SEQUENCE [LARGE SCALE GENOMIC DNA]</scope>
    <source>
        <strain evidence="11">SPP2</strain>
    </source>
</reference>
<name>A0A1Y1CQ34_9BACT</name>
<dbReference type="Proteomes" id="UP000218267">
    <property type="component" value="Chromosome"/>
</dbReference>
<feature type="binding site" evidence="8">
    <location>
        <position position="213"/>
    </location>
    <ligand>
        <name>Zn(2+)</name>
        <dbReference type="ChEBI" id="CHEBI:29105"/>
        <label>1</label>
        <note>catalytic</note>
    </ligand>
</feature>
<keyword evidence="5 8" id="KW-0255">Endonuclease</keyword>
<dbReference type="GO" id="GO:0042781">
    <property type="term" value="F:3'-tRNA processing endoribonuclease activity"/>
    <property type="evidence" value="ECO:0007669"/>
    <property type="project" value="UniProtKB-UniRule"/>
</dbReference>
<evidence type="ECO:0000259" key="9">
    <source>
        <dbReference type="Pfam" id="PF12706"/>
    </source>
</evidence>
<dbReference type="KEGG" id="mbas:ALGA_3061"/>
<evidence type="ECO:0000313" key="10">
    <source>
        <dbReference type="EMBL" id="BAX81361.1"/>
    </source>
</evidence>
<dbReference type="Pfam" id="PF12706">
    <property type="entry name" value="Lactamase_B_2"/>
    <property type="match status" value="1"/>
</dbReference>
<feature type="binding site" evidence="8">
    <location>
        <position position="67"/>
    </location>
    <ligand>
        <name>Zn(2+)</name>
        <dbReference type="ChEBI" id="CHEBI:29105"/>
        <label>2</label>
        <note>catalytic</note>
    </ligand>
</feature>
<dbReference type="AlphaFoldDB" id="A0A1Y1CQ34"/>
<protein>
    <recommendedName>
        <fullName evidence="8">Ribonuclease Z</fullName>
        <shortName evidence="8">RNase Z</shortName>
        <ecNumber evidence="8">3.1.26.11</ecNumber>
    </recommendedName>
    <alternativeName>
        <fullName evidence="8">tRNA 3 endonuclease</fullName>
    </alternativeName>
    <alternativeName>
        <fullName evidence="8">tRNase Z</fullName>
    </alternativeName>
</protein>
<evidence type="ECO:0000256" key="6">
    <source>
        <dbReference type="ARBA" id="ARBA00022801"/>
    </source>
</evidence>
<comment type="cofactor">
    <cofactor evidence="8">
        <name>Zn(2+)</name>
        <dbReference type="ChEBI" id="CHEBI:29105"/>
    </cofactor>
    <text evidence="8">Binds 2 Zn(2+) ions.</text>
</comment>
<reference evidence="10 11" key="1">
    <citation type="journal article" date="2018" name="Mar. Genomics">
        <title>Complete genome sequence of Marinifilaceae bacterium strain SPP2, isolated from the Antarctic marine sediment.</title>
        <authorList>
            <person name="Watanabe M."/>
            <person name="Kojima H."/>
            <person name="Fukui M."/>
        </authorList>
    </citation>
    <scope>NUCLEOTIDE SEQUENCE [LARGE SCALE GENOMIC DNA]</scope>
    <source>
        <strain evidence="10 11">SPP2</strain>
    </source>
</reference>
<feature type="binding site" evidence="8">
    <location>
        <position position="271"/>
    </location>
    <ligand>
        <name>Zn(2+)</name>
        <dbReference type="ChEBI" id="CHEBI:29105"/>
        <label>2</label>
        <note>catalytic</note>
    </ligand>
</feature>
<dbReference type="Pfam" id="PF23023">
    <property type="entry name" value="Anti-Pycsar_Apyc1"/>
    <property type="match status" value="1"/>
</dbReference>
<dbReference type="InterPro" id="IPR001279">
    <property type="entry name" value="Metallo-B-lactamas"/>
</dbReference>
<keyword evidence="11" id="KW-1185">Reference proteome</keyword>
<dbReference type="InterPro" id="IPR013471">
    <property type="entry name" value="RNase_Z/BN"/>
</dbReference>
<comment type="subunit">
    <text evidence="1 8">Homodimer.</text>
</comment>
<dbReference type="HAMAP" id="MF_01818">
    <property type="entry name" value="RNase_Z_BN"/>
    <property type="match status" value="1"/>
</dbReference>
<organism evidence="10 11">
    <name type="scientific">Labilibaculum antarcticum</name>
    <dbReference type="NCBI Taxonomy" id="1717717"/>
    <lineage>
        <taxon>Bacteria</taxon>
        <taxon>Pseudomonadati</taxon>
        <taxon>Bacteroidota</taxon>
        <taxon>Bacteroidia</taxon>
        <taxon>Marinilabiliales</taxon>
        <taxon>Marinifilaceae</taxon>
        <taxon>Labilibaculum</taxon>
    </lineage>
</organism>
<evidence type="ECO:0000256" key="5">
    <source>
        <dbReference type="ARBA" id="ARBA00022759"/>
    </source>
</evidence>
<dbReference type="PANTHER" id="PTHR46018:SF2">
    <property type="entry name" value="ZINC PHOSPHODIESTERASE ELAC PROTEIN 1"/>
    <property type="match status" value="1"/>
</dbReference>
<dbReference type="NCBIfam" id="NF000801">
    <property type="entry name" value="PRK00055.1-3"/>
    <property type="match status" value="1"/>
</dbReference>
<keyword evidence="2 8" id="KW-0819">tRNA processing</keyword>